<keyword evidence="5" id="KW-1185">Reference proteome</keyword>
<keyword evidence="2" id="KW-0812">Transmembrane</keyword>
<proteinExistence type="predicted"/>
<feature type="transmembrane region" description="Helical" evidence="2">
    <location>
        <begin position="15"/>
        <end position="39"/>
    </location>
</feature>
<sequence length="325" mass="35721">MSDARPQLDVGQLTIPLFIGTVLNWALLGVLAVQAYIYYAAFPKDRLINKFLVTLVTVLEVLQTAGDSRNTIVSFGSGWGNFDSLDEVHFAGFSVPIIGSTIAFIGQLFFAWRISIISGGSWYMPLLIAAIATFQMGAGIWTGVDIIRAKRFSQLTFEQLRPPIAWLSATAACDLIIVAATLYYIIKARQPGLRQVTKTSLSRIIKVTVETGVVCAVFALVDLYLFVKYDGNNYHLGSCIWLSKVYSNSILVILNSRAYIGHQIPPDASRARMTDIVFQSSGGLGSVVRVSMPGTDHSDTSSHTHRDLDHDPPHIIDKRRGEIVV</sequence>
<dbReference type="Proteomes" id="UP001215598">
    <property type="component" value="Unassembled WGS sequence"/>
</dbReference>
<feature type="transmembrane region" description="Helical" evidence="2">
    <location>
        <begin position="164"/>
        <end position="186"/>
    </location>
</feature>
<dbReference type="PANTHER" id="PTHR40465">
    <property type="entry name" value="CHROMOSOME 1, WHOLE GENOME SHOTGUN SEQUENCE"/>
    <property type="match status" value="1"/>
</dbReference>
<gene>
    <name evidence="4" type="ORF">B0H16DRAFT_1588008</name>
</gene>
<dbReference type="Pfam" id="PF20152">
    <property type="entry name" value="DUF6534"/>
    <property type="match status" value="1"/>
</dbReference>
<name>A0AAD7HV70_9AGAR</name>
<protein>
    <recommendedName>
        <fullName evidence="3">DUF6534 domain-containing protein</fullName>
    </recommendedName>
</protein>
<evidence type="ECO:0000313" key="4">
    <source>
        <dbReference type="EMBL" id="KAJ7728921.1"/>
    </source>
</evidence>
<feature type="transmembrane region" description="Helical" evidence="2">
    <location>
        <begin position="88"/>
        <end position="110"/>
    </location>
</feature>
<dbReference type="AlphaFoldDB" id="A0AAD7HV70"/>
<accession>A0AAD7HV70</accession>
<keyword evidence="2" id="KW-0472">Membrane</keyword>
<dbReference type="PANTHER" id="PTHR40465:SF1">
    <property type="entry name" value="DUF6534 DOMAIN-CONTAINING PROTEIN"/>
    <property type="match status" value="1"/>
</dbReference>
<evidence type="ECO:0000256" key="1">
    <source>
        <dbReference type="SAM" id="MobiDB-lite"/>
    </source>
</evidence>
<feature type="region of interest" description="Disordered" evidence="1">
    <location>
        <begin position="294"/>
        <end position="325"/>
    </location>
</feature>
<evidence type="ECO:0000313" key="5">
    <source>
        <dbReference type="Proteomes" id="UP001215598"/>
    </source>
</evidence>
<feature type="domain" description="DUF6534" evidence="3">
    <location>
        <begin position="170"/>
        <end position="259"/>
    </location>
</feature>
<evidence type="ECO:0000259" key="3">
    <source>
        <dbReference type="Pfam" id="PF20152"/>
    </source>
</evidence>
<feature type="transmembrane region" description="Helical" evidence="2">
    <location>
        <begin position="122"/>
        <end position="144"/>
    </location>
</feature>
<dbReference type="InterPro" id="IPR045339">
    <property type="entry name" value="DUF6534"/>
</dbReference>
<keyword evidence="2" id="KW-1133">Transmembrane helix</keyword>
<feature type="compositionally biased region" description="Basic and acidic residues" evidence="1">
    <location>
        <begin position="296"/>
        <end position="325"/>
    </location>
</feature>
<evidence type="ECO:0000256" key="2">
    <source>
        <dbReference type="SAM" id="Phobius"/>
    </source>
</evidence>
<reference evidence="4" key="1">
    <citation type="submission" date="2023-03" db="EMBL/GenBank/DDBJ databases">
        <title>Massive genome expansion in bonnet fungi (Mycena s.s.) driven by repeated elements and novel gene families across ecological guilds.</title>
        <authorList>
            <consortium name="Lawrence Berkeley National Laboratory"/>
            <person name="Harder C.B."/>
            <person name="Miyauchi S."/>
            <person name="Viragh M."/>
            <person name="Kuo A."/>
            <person name="Thoen E."/>
            <person name="Andreopoulos B."/>
            <person name="Lu D."/>
            <person name="Skrede I."/>
            <person name="Drula E."/>
            <person name="Henrissat B."/>
            <person name="Morin E."/>
            <person name="Kohler A."/>
            <person name="Barry K."/>
            <person name="LaButti K."/>
            <person name="Morin E."/>
            <person name="Salamov A."/>
            <person name="Lipzen A."/>
            <person name="Mereny Z."/>
            <person name="Hegedus B."/>
            <person name="Baldrian P."/>
            <person name="Stursova M."/>
            <person name="Weitz H."/>
            <person name="Taylor A."/>
            <person name="Grigoriev I.V."/>
            <person name="Nagy L.G."/>
            <person name="Martin F."/>
            <person name="Kauserud H."/>
        </authorList>
    </citation>
    <scope>NUCLEOTIDE SEQUENCE</scope>
    <source>
        <strain evidence="4">CBHHK182m</strain>
    </source>
</reference>
<comment type="caution">
    <text evidence="4">The sequence shown here is derived from an EMBL/GenBank/DDBJ whole genome shotgun (WGS) entry which is preliminary data.</text>
</comment>
<organism evidence="4 5">
    <name type="scientific">Mycena metata</name>
    <dbReference type="NCBI Taxonomy" id="1033252"/>
    <lineage>
        <taxon>Eukaryota</taxon>
        <taxon>Fungi</taxon>
        <taxon>Dikarya</taxon>
        <taxon>Basidiomycota</taxon>
        <taxon>Agaricomycotina</taxon>
        <taxon>Agaricomycetes</taxon>
        <taxon>Agaricomycetidae</taxon>
        <taxon>Agaricales</taxon>
        <taxon>Marasmiineae</taxon>
        <taxon>Mycenaceae</taxon>
        <taxon>Mycena</taxon>
    </lineage>
</organism>
<dbReference type="EMBL" id="JARKIB010000169">
    <property type="protein sequence ID" value="KAJ7728921.1"/>
    <property type="molecule type" value="Genomic_DNA"/>
</dbReference>
<feature type="transmembrane region" description="Helical" evidence="2">
    <location>
        <begin position="207"/>
        <end position="227"/>
    </location>
</feature>